<gene>
    <name evidence="1" type="ORF">E5L68_003895</name>
</gene>
<dbReference type="InterPro" id="IPR003737">
    <property type="entry name" value="GlcNAc_PI_deacetylase-related"/>
</dbReference>
<dbReference type="SUPFAM" id="SSF102588">
    <property type="entry name" value="LmbE-like"/>
    <property type="match status" value="1"/>
</dbReference>
<dbReference type="InterPro" id="IPR024078">
    <property type="entry name" value="LmbE-like_dom_sf"/>
</dbReference>
<dbReference type="Proteomes" id="UP001517367">
    <property type="component" value="Unassembled WGS sequence"/>
</dbReference>
<sequence>MKNVIVISAHPDDEIIGAGGTLLKHAANGDNIYWLITTNVFEHQGFSKERVESRQLEIKKVASELGVKETFKLDYPTMTLSSSTLLKMVPEISAIFSKTKPEIIYCLNRSDAHSDHRITFDAVMACTKSFRYPYIKQVLMYECISETEFAPVLAEKAFLPNYFVDISAYFTKKIEIMKVYESELAEHPFPRSVRNLEAVATFRGASVGVEYAEAYQLLKFIDK</sequence>
<proteinExistence type="predicted"/>
<dbReference type="EMBL" id="SRMP02000003">
    <property type="protein sequence ID" value="MFN0290516.1"/>
    <property type="molecule type" value="Genomic_DNA"/>
</dbReference>
<keyword evidence="1" id="KW-0378">Hydrolase</keyword>
<dbReference type="GO" id="GO:0016787">
    <property type="term" value="F:hydrolase activity"/>
    <property type="evidence" value="ECO:0007669"/>
    <property type="project" value="UniProtKB-KW"/>
</dbReference>
<dbReference type="PANTHER" id="PTHR12993">
    <property type="entry name" value="N-ACETYLGLUCOSAMINYL-PHOSPHATIDYLINOSITOL DE-N-ACETYLASE-RELATED"/>
    <property type="match status" value="1"/>
</dbReference>
<comment type="caution">
    <text evidence="1">The sequence shown here is derived from an EMBL/GenBank/DDBJ whole genome shotgun (WGS) entry which is preliminary data.</text>
</comment>
<accession>A0ABW9JFJ1</accession>
<dbReference type="Pfam" id="PF02585">
    <property type="entry name" value="PIG-L"/>
    <property type="match status" value="1"/>
</dbReference>
<evidence type="ECO:0000313" key="1">
    <source>
        <dbReference type="EMBL" id="MFN0290516.1"/>
    </source>
</evidence>
<dbReference type="PANTHER" id="PTHR12993:SF11">
    <property type="entry name" value="N-ACETYLGLUCOSAMINYL-PHOSPHATIDYLINOSITOL DE-N-ACETYLASE"/>
    <property type="match status" value="1"/>
</dbReference>
<dbReference type="EC" id="3.5.1.-" evidence="1"/>
<name>A0ABW9JFJ1_9SPHI</name>
<organism evidence="1 2">
    <name type="scientific">Pedobacter helvus</name>
    <dbReference type="NCBI Taxonomy" id="2563444"/>
    <lineage>
        <taxon>Bacteria</taxon>
        <taxon>Pseudomonadati</taxon>
        <taxon>Bacteroidota</taxon>
        <taxon>Sphingobacteriia</taxon>
        <taxon>Sphingobacteriales</taxon>
        <taxon>Sphingobacteriaceae</taxon>
        <taxon>Pedobacter</taxon>
    </lineage>
</organism>
<reference evidence="1 2" key="1">
    <citation type="submission" date="2024-12" db="EMBL/GenBank/DDBJ databases">
        <authorList>
            <person name="Hu S."/>
        </authorList>
    </citation>
    <scope>NUCLEOTIDE SEQUENCE [LARGE SCALE GENOMIC DNA]</scope>
    <source>
        <strain evidence="1 2">P-25</strain>
    </source>
</reference>
<dbReference type="Gene3D" id="3.40.50.10320">
    <property type="entry name" value="LmbE-like"/>
    <property type="match status" value="1"/>
</dbReference>
<keyword evidence="2" id="KW-1185">Reference proteome</keyword>
<protein>
    <submittedName>
        <fullName evidence="1">PIG-L deacetylase family protein</fullName>
        <ecNumber evidence="1">3.5.1.-</ecNumber>
    </submittedName>
</protein>
<evidence type="ECO:0000313" key="2">
    <source>
        <dbReference type="Proteomes" id="UP001517367"/>
    </source>
</evidence>
<dbReference type="RefSeq" id="WP_138729741.1">
    <property type="nucleotide sequence ID" value="NZ_SRMP02000003.1"/>
</dbReference>